<dbReference type="AlphaFoldDB" id="A0A162ZDJ5"/>
<evidence type="ECO:0000313" key="1">
    <source>
        <dbReference type="EMBL" id="OAD66051.1"/>
    </source>
</evidence>
<proteinExistence type="predicted"/>
<keyword evidence="2" id="KW-1185">Reference proteome</keyword>
<dbReference type="Proteomes" id="UP000077315">
    <property type="component" value="Unassembled WGS sequence"/>
</dbReference>
<dbReference type="GeneID" id="28993919"/>
<organism evidence="1 2">
    <name type="scientific">Phycomyces blakesleeanus (strain ATCC 8743b / DSM 1359 / FGSC 10004 / NBRC 33097 / NRRL 1555)</name>
    <dbReference type="NCBI Taxonomy" id="763407"/>
    <lineage>
        <taxon>Eukaryota</taxon>
        <taxon>Fungi</taxon>
        <taxon>Fungi incertae sedis</taxon>
        <taxon>Mucoromycota</taxon>
        <taxon>Mucoromycotina</taxon>
        <taxon>Mucoromycetes</taxon>
        <taxon>Mucorales</taxon>
        <taxon>Phycomycetaceae</taxon>
        <taxon>Phycomyces</taxon>
    </lineage>
</organism>
<dbReference type="EMBL" id="KV441006">
    <property type="protein sequence ID" value="OAD66051.1"/>
    <property type="molecule type" value="Genomic_DNA"/>
</dbReference>
<dbReference type="InParanoid" id="A0A162ZDJ5"/>
<name>A0A162ZDJ5_PHYB8</name>
<dbReference type="RefSeq" id="XP_018284091.1">
    <property type="nucleotide sequence ID" value="XM_018433013.1"/>
</dbReference>
<protein>
    <submittedName>
        <fullName evidence="1">Uncharacterized protein</fullName>
    </submittedName>
</protein>
<gene>
    <name evidence="1" type="ORF">PHYBLDRAFT_152855</name>
</gene>
<reference evidence="2" key="1">
    <citation type="submission" date="2015-06" db="EMBL/GenBank/DDBJ databases">
        <title>Expansion of signal transduction pathways in fungi by whole-genome duplication.</title>
        <authorList>
            <consortium name="DOE Joint Genome Institute"/>
            <person name="Corrochano L.M."/>
            <person name="Kuo A."/>
            <person name="Marcet-Houben M."/>
            <person name="Polaino S."/>
            <person name="Salamov A."/>
            <person name="Villalobos J.M."/>
            <person name="Alvarez M.I."/>
            <person name="Avalos J."/>
            <person name="Benito E.P."/>
            <person name="Benoit I."/>
            <person name="Burger G."/>
            <person name="Camino L.P."/>
            <person name="Canovas D."/>
            <person name="Cerda-Olmedo E."/>
            <person name="Cheng J.-F."/>
            <person name="Dominguez A."/>
            <person name="Elias M."/>
            <person name="Eslava A.P."/>
            <person name="Glaser F."/>
            <person name="Grimwood J."/>
            <person name="Gutierrez G."/>
            <person name="Heitman J."/>
            <person name="Henrissat B."/>
            <person name="Iturriaga E.A."/>
            <person name="Lang B.F."/>
            <person name="Lavin J.L."/>
            <person name="Lee S."/>
            <person name="Li W."/>
            <person name="Lindquist E."/>
            <person name="Lopez-Garcia S."/>
            <person name="Luque E.M."/>
            <person name="Marcos A.T."/>
            <person name="Martin J."/>
            <person name="McCluskey K."/>
            <person name="Medina H.R."/>
            <person name="Miralles-Duran A."/>
            <person name="Miyazaki A."/>
            <person name="Munoz-Torres E."/>
            <person name="Oguiza J.A."/>
            <person name="Ohm R."/>
            <person name="Olmedo M."/>
            <person name="Orejas M."/>
            <person name="Ortiz-Castellanos L."/>
            <person name="Pisabarro A.G."/>
            <person name="Rodriguez-Romero J."/>
            <person name="Ruiz-Herrera J."/>
            <person name="Ruiz-Vazquez R."/>
            <person name="Sanz C."/>
            <person name="Schackwitz W."/>
            <person name="Schmutz J."/>
            <person name="Shahriari M."/>
            <person name="Shelest E."/>
            <person name="Silva-Franco F."/>
            <person name="Soanes D."/>
            <person name="Syed K."/>
            <person name="Tagua V.G."/>
            <person name="Talbot N.J."/>
            <person name="Thon M."/>
            <person name="De vries R.P."/>
            <person name="Wiebenga A."/>
            <person name="Yadav J.S."/>
            <person name="Braun E.L."/>
            <person name="Baker S."/>
            <person name="Garre V."/>
            <person name="Horwitz B."/>
            <person name="Torres-Martinez S."/>
            <person name="Idnurm A."/>
            <person name="Herrera-Estrella A."/>
            <person name="Gabaldon T."/>
            <person name="Grigoriev I.V."/>
        </authorList>
    </citation>
    <scope>NUCLEOTIDE SEQUENCE [LARGE SCALE GENOMIC DNA]</scope>
    <source>
        <strain evidence="2">NRRL 1555(-)</strain>
    </source>
</reference>
<evidence type="ECO:0000313" key="2">
    <source>
        <dbReference type="Proteomes" id="UP000077315"/>
    </source>
</evidence>
<accession>A0A162ZDJ5</accession>
<dbReference type="VEuPathDB" id="FungiDB:PHYBLDRAFT_152855"/>
<sequence>MGNSPSYLDYAAAYASCTGSPFLRRNGQLVSVRSQNSGWYSTPIIHTPPPPPTICTHPAVHYSQPPSVVTTSYSVNPTIPYFSNQYVVSTPFQPSYFESGQKMFYGYR</sequence>